<organism evidence="5 6">
    <name type="scientific">Serratia grimesii</name>
    <dbReference type="NCBI Taxonomy" id="82995"/>
    <lineage>
        <taxon>Bacteria</taxon>
        <taxon>Pseudomonadati</taxon>
        <taxon>Pseudomonadota</taxon>
        <taxon>Gammaproteobacteria</taxon>
        <taxon>Enterobacterales</taxon>
        <taxon>Yersiniaceae</taxon>
        <taxon>Serratia</taxon>
    </lineage>
</organism>
<reference evidence="5 6" key="1">
    <citation type="journal article" date="2018" name="Nat. Biotechnol.">
        <title>A standardized bacterial taxonomy based on genome phylogeny substantially revises the tree of life.</title>
        <authorList>
            <person name="Parks D.H."/>
            <person name="Chuvochina M."/>
            <person name="Waite D.W."/>
            <person name="Rinke C."/>
            <person name="Skarshewski A."/>
            <person name="Chaumeil P.A."/>
            <person name="Hugenholtz P."/>
        </authorList>
    </citation>
    <scope>NUCLEOTIDE SEQUENCE [LARGE SCALE GENOMIC DNA]</scope>
    <source>
        <strain evidence="5">UBA11264</strain>
    </source>
</reference>
<sequence length="492" mass="51237">MITHDDSRWADLFSGKNGASAIALSLGVALHAINILVATTILPSVVQDIGGLNLYAWNTTLFVVASILGSALSARLLSGYGARSAYVVASLFFIVGAMLCALAPSMPIMLIGRTVQGFGGGLIFALSYAMINLVFEQKLWPRAMALISAMWGIATLVGPAVGGIFAELNAWRWAFGILLPIMVLYAGFTFLILPKGKPQQQAAPLPVAQLLLLATAVLVVSAGSLADSAWVNLGGIALSVLMMAWLIQRETHSQARLLPQGALRRGSPLASLYITVSLLVVGMTSEIFVPYFLQTLHGQSPLISGYIAATMAAGWTLSEILSSGWRSAGIRRAIISGPLFVLVGLLALAVLMPTPSGGHWVALTPIVIALTLVGFGIGFGWPHLLTRILQVSPEADKDIAGASITTVQLFATAFGAALAGMIANLAGLNVPGGAPGAASAARWLFLLFALAPLLAVFSAWRCAAIAPPAVAVDDVESDSSSTECPAMPRNSA</sequence>
<dbReference type="InterPro" id="IPR011701">
    <property type="entry name" value="MFS"/>
</dbReference>
<dbReference type="Gene3D" id="1.20.1250.20">
    <property type="entry name" value="MFS general substrate transporter like domains"/>
    <property type="match status" value="1"/>
</dbReference>
<name>A0A7G2JKX0_9GAMM</name>
<evidence type="ECO:0000256" key="2">
    <source>
        <dbReference type="ARBA" id="ARBA00022692"/>
    </source>
</evidence>
<evidence type="ECO:0000256" key="3">
    <source>
        <dbReference type="ARBA" id="ARBA00022989"/>
    </source>
</evidence>
<keyword evidence="4" id="KW-0472">Membrane</keyword>
<evidence type="ECO:0000256" key="4">
    <source>
        <dbReference type="ARBA" id="ARBA00023136"/>
    </source>
</evidence>
<proteinExistence type="predicted"/>
<dbReference type="InterPro" id="IPR036259">
    <property type="entry name" value="MFS_trans_sf"/>
</dbReference>
<dbReference type="PANTHER" id="PTHR23501">
    <property type="entry name" value="MAJOR FACILITATOR SUPERFAMILY"/>
    <property type="match status" value="1"/>
</dbReference>
<keyword evidence="2" id="KW-0812">Transmembrane</keyword>
<dbReference type="Pfam" id="PF07690">
    <property type="entry name" value="MFS_1"/>
    <property type="match status" value="1"/>
</dbReference>
<evidence type="ECO:0000313" key="5">
    <source>
        <dbReference type="EMBL" id="HCK02545.1"/>
    </source>
</evidence>
<dbReference type="SUPFAM" id="SSF103473">
    <property type="entry name" value="MFS general substrate transporter"/>
    <property type="match status" value="1"/>
</dbReference>
<comment type="caution">
    <text evidence="5">The sequence shown here is derived from an EMBL/GenBank/DDBJ whole genome shotgun (WGS) entry which is preliminary data.</text>
</comment>
<dbReference type="RefSeq" id="WP_061807015.1">
    <property type="nucleotide sequence ID" value="NZ_CAMIQM010000001.1"/>
</dbReference>
<dbReference type="GO" id="GO:0005886">
    <property type="term" value="C:plasma membrane"/>
    <property type="evidence" value="ECO:0007669"/>
    <property type="project" value="TreeGrafter"/>
</dbReference>
<evidence type="ECO:0000256" key="1">
    <source>
        <dbReference type="ARBA" id="ARBA00004141"/>
    </source>
</evidence>
<keyword evidence="3" id="KW-1133">Transmembrane helix</keyword>
<dbReference type="GeneID" id="75281207"/>
<dbReference type="GO" id="GO:0022857">
    <property type="term" value="F:transmembrane transporter activity"/>
    <property type="evidence" value="ECO:0007669"/>
    <property type="project" value="InterPro"/>
</dbReference>
<dbReference type="PROSITE" id="PS50850">
    <property type="entry name" value="MFS"/>
    <property type="match status" value="1"/>
</dbReference>
<dbReference type="Proteomes" id="UP000262210">
    <property type="component" value="Unassembled WGS sequence"/>
</dbReference>
<dbReference type="Gene3D" id="1.20.1720.10">
    <property type="entry name" value="Multidrug resistance protein D"/>
    <property type="match status" value="1"/>
</dbReference>
<comment type="subcellular location">
    <subcellularLocation>
        <location evidence="1">Membrane</location>
        <topology evidence="1">Multi-pass membrane protein</topology>
    </subcellularLocation>
</comment>
<dbReference type="EMBL" id="DPSM01000029">
    <property type="protein sequence ID" value="HCK02545.1"/>
    <property type="molecule type" value="Genomic_DNA"/>
</dbReference>
<dbReference type="InterPro" id="IPR020846">
    <property type="entry name" value="MFS_dom"/>
</dbReference>
<dbReference type="PANTHER" id="PTHR23501:SF154">
    <property type="entry name" value="MULTIDRUG-EFFLUX TRANSPORTER RV1634-RELATED"/>
    <property type="match status" value="1"/>
</dbReference>
<protein>
    <submittedName>
        <fullName evidence="5">MFS transporter</fullName>
    </submittedName>
</protein>
<gene>
    <name evidence="5" type="ORF">DHV72_21330</name>
</gene>
<dbReference type="AlphaFoldDB" id="A0A7G2JKX0"/>
<accession>A0A7G2JKX0</accession>
<evidence type="ECO:0000313" key="6">
    <source>
        <dbReference type="Proteomes" id="UP000262210"/>
    </source>
</evidence>